<protein>
    <submittedName>
        <fullName evidence="1">Uncharacterized protein</fullName>
    </submittedName>
</protein>
<sequence>MDPPGSSNAPERSHAITTVDGWSQKLQVDIQSDTANMADVFFGATAVEMHYVQQAGEAMVSKQDPAALVAQGQLPSLHACLVAAKQQTTPSQFADPSLFCVQPQSQAPQWLSPCLGWGGSKSCSSRWCTGQPLWTLASRCWTSSSALPSSAKLSSGWSLLMAAKQISQWLWRWSSCGEAGVQDAKLTG</sequence>
<gene>
    <name evidence="1" type="ORF">HaLaN_22697</name>
</gene>
<dbReference type="Proteomes" id="UP000485058">
    <property type="component" value="Unassembled WGS sequence"/>
</dbReference>
<evidence type="ECO:0000313" key="2">
    <source>
        <dbReference type="Proteomes" id="UP000485058"/>
    </source>
</evidence>
<proteinExistence type="predicted"/>
<comment type="caution">
    <text evidence="1">The sequence shown here is derived from an EMBL/GenBank/DDBJ whole genome shotgun (WGS) entry which is preliminary data.</text>
</comment>
<dbReference type="AlphaFoldDB" id="A0A6A0A0K9"/>
<dbReference type="EMBL" id="BLLF01002644">
    <property type="protein sequence ID" value="GFH24834.1"/>
    <property type="molecule type" value="Genomic_DNA"/>
</dbReference>
<accession>A0A6A0A0K9</accession>
<reference evidence="1 2" key="1">
    <citation type="submission" date="2020-02" db="EMBL/GenBank/DDBJ databases">
        <title>Draft genome sequence of Haematococcus lacustris strain NIES-144.</title>
        <authorList>
            <person name="Morimoto D."/>
            <person name="Nakagawa S."/>
            <person name="Yoshida T."/>
            <person name="Sawayama S."/>
        </authorList>
    </citation>
    <scope>NUCLEOTIDE SEQUENCE [LARGE SCALE GENOMIC DNA]</scope>
    <source>
        <strain evidence="1 2">NIES-144</strain>
    </source>
</reference>
<evidence type="ECO:0000313" key="1">
    <source>
        <dbReference type="EMBL" id="GFH24834.1"/>
    </source>
</evidence>
<organism evidence="1 2">
    <name type="scientific">Haematococcus lacustris</name>
    <name type="common">Green alga</name>
    <name type="synonym">Haematococcus pluvialis</name>
    <dbReference type="NCBI Taxonomy" id="44745"/>
    <lineage>
        <taxon>Eukaryota</taxon>
        <taxon>Viridiplantae</taxon>
        <taxon>Chlorophyta</taxon>
        <taxon>core chlorophytes</taxon>
        <taxon>Chlorophyceae</taxon>
        <taxon>CS clade</taxon>
        <taxon>Chlamydomonadales</taxon>
        <taxon>Haematococcaceae</taxon>
        <taxon>Haematococcus</taxon>
    </lineage>
</organism>
<keyword evidence="2" id="KW-1185">Reference proteome</keyword>
<name>A0A6A0A0K9_HAELA</name>